<dbReference type="AlphaFoldDB" id="B9XQK4"/>
<evidence type="ECO:0000259" key="1">
    <source>
        <dbReference type="Pfam" id="PF05685"/>
    </source>
</evidence>
<dbReference type="Gene3D" id="3.90.1570.10">
    <property type="entry name" value="tt1808, chain A"/>
    <property type="match status" value="1"/>
</dbReference>
<accession>B9XQK4</accession>
<name>B9XQK4_PEDPL</name>
<dbReference type="Proteomes" id="UP000003688">
    <property type="component" value="Unassembled WGS sequence"/>
</dbReference>
<comment type="caution">
    <text evidence="2">The sequence shown here is derived from an EMBL/GenBank/DDBJ whole genome shotgun (WGS) entry which is preliminary data.</text>
</comment>
<sequence length="156" mass="17729">MSKPYEELFGGEICLRPPPGPRHEEICKRLHDRVATSVGNGSVVQLLSPRTRIALSLDTEVAPDLTLVMAANQKPFLVVEIVSPEDHRWDTVTKKSLYEEIKIPRLWMVDPRYNNVEVYHAGQYGLTLKQILAVRDVLSDPLLPDFQYAMSELFKA</sequence>
<reference evidence="2 3" key="1">
    <citation type="journal article" date="2011" name="J. Bacteriol.">
        <title>Genome sequence of 'Pedosphaera parvula' Ellin514, an aerobic Verrucomicrobial isolate from pasture soil.</title>
        <authorList>
            <person name="Kant R."/>
            <person name="van Passel M.W."/>
            <person name="Sangwan P."/>
            <person name="Palva A."/>
            <person name="Lucas S."/>
            <person name="Copeland A."/>
            <person name="Lapidus A."/>
            <person name="Glavina Del Rio T."/>
            <person name="Dalin E."/>
            <person name="Tice H."/>
            <person name="Bruce D."/>
            <person name="Goodwin L."/>
            <person name="Pitluck S."/>
            <person name="Chertkov O."/>
            <person name="Larimer F.W."/>
            <person name="Land M.L."/>
            <person name="Hauser L."/>
            <person name="Brettin T.S."/>
            <person name="Detter J.C."/>
            <person name="Han S."/>
            <person name="de Vos W.M."/>
            <person name="Janssen P.H."/>
            <person name="Smidt H."/>
        </authorList>
    </citation>
    <scope>NUCLEOTIDE SEQUENCE [LARGE SCALE GENOMIC DNA]</scope>
    <source>
        <strain evidence="2 3">Ellin514</strain>
    </source>
</reference>
<dbReference type="InterPro" id="IPR011335">
    <property type="entry name" value="Restrct_endonuc-II-like"/>
</dbReference>
<dbReference type="OrthoDB" id="9808428at2"/>
<keyword evidence="3" id="KW-1185">Reference proteome</keyword>
<dbReference type="SUPFAM" id="SSF52980">
    <property type="entry name" value="Restriction endonuclease-like"/>
    <property type="match status" value="1"/>
</dbReference>
<dbReference type="Pfam" id="PF05685">
    <property type="entry name" value="Uma2"/>
    <property type="match status" value="1"/>
</dbReference>
<gene>
    <name evidence="2" type="ORF">Cflav_PD0918</name>
</gene>
<evidence type="ECO:0000313" key="2">
    <source>
        <dbReference type="EMBL" id="EEF57854.1"/>
    </source>
</evidence>
<organism evidence="2 3">
    <name type="scientific">Pedosphaera parvula (strain Ellin514)</name>
    <dbReference type="NCBI Taxonomy" id="320771"/>
    <lineage>
        <taxon>Bacteria</taxon>
        <taxon>Pseudomonadati</taxon>
        <taxon>Verrucomicrobiota</taxon>
        <taxon>Pedosphaerae</taxon>
        <taxon>Pedosphaerales</taxon>
        <taxon>Pedosphaeraceae</taxon>
        <taxon>Pedosphaera</taxon>
    </lineage>
</organism>
<protein>
    <recommendedName>
        <fullName evidence="1">Putative restriction endonuclease domain-containing protein</fullName>
    </recommendedName>
</protein>
<feature type="domain" description="Putative restriction endonuclease" evidence="1">
    <location>
        <begin position="7"/>
        <end position="150"/>
    </location>
</feature>
<dbReference type="PANTHER" id="PTHR34107">
    <property type="entry name" value="SLL0198 PROTEIN-RELATED"/>
    <property type="match status" value="1"/>
</dbReference>
<proteinExistence type="predicted"/>
<dbReference type="CDD" id="cd06260">
    <property type="entry name" value="DUF820-like"/>
    <property type="match status" value="1"/>
</dbReference>
<dbReference type="STRING" id="320771.Cflav_PD0918"/>
<dbReference type="PANTHER" id="PTHR34107:SF4">
    <property type="entry name" value="SLL1222 PROTEIN"/>
    <property type="match status" value="1"/>
</dbReference>
<dbReference type="RefSeq" id="WP_007418090.1">
    <property type="nucleotide sequence ID" value="NZ_ABOX02000055.1"/>
</dbReference>
<dbReference type="InterPro" id="IPR008538">
    <property type="entry name" value="Uma2"/>
</dbReference>
<dbReference type="EMBL" id="ABOX02000055">
    <property type="protein sequence ID" value="EEF57854.1"/>
    <property type="molecule type" value="Genomic_DNA"/>
</dbReference>
<dbReference type="InterPro" id="IPR012296">
    <property type="entry name" value="Nuclease_put_TT1808"/>
</dbReference>
<evidence type="ECO:0000313" key="3">
    <source>
        <dbReference type="Proteomes" id="UP000003688"/>
    </source>
</evidence>